<evidence type="ECO:0000256" key="1">
    <source>
        <dbReference type="SAM" id="SignalP"/>
    </source>
</evidence>
<dbReference type="PROSITE" id="PS52015">
    <property type="entry name" value="TONB_CTD"/>
    <property type="match status" value="1"/>
</dbReference>
<dbReference type="PANTHER" id="PTHR33446">
    <property type="entry name" value="PROTEIN TONB-RELATED"/>
    <property type="match status" value="1"/>
</dbReference>
<sequence>MFQKKNLPIIVLLGAFFLRLPAFAQGTAIEMQRQGKIEEADTSIYVAVSVPPEFPGGLKALYDFFKENVQYPEEAKKAKVDEILFLMFVVEKDGSISSPTIRKRLGYGCDEEALRVLKLVPKFKPAMLNDQFVRFSYAIPVRFSPTSKRR</sequence>
<dbReference type="Proteomes" id="UP001241110">
    <property type="component" value="Unassembled WGS sequence"/>
</dbReference>
<dbReference type="InterPro" id="IPR037682">
    <property type="entry name" value="TonB_C"/>
</dbReference>
<evidence type="ECO:0000313" key="4">
    <source>
        <dbReference type="Proteomes" id="UP001241110"/>
    </source>
</evidence>
<proteinExistence type="predicted"/>
<dbReference type="EMBL" id="JASJOS010000019">
    <property type="protein sequence ID" value="MDJ1485350.1"/>
    <property type="molecule type" value="Genomic_DNA"/>
</dbReference>
<reference evidence="3" key="1">
    <citation type="submission" date="2023-05" db="EMBL/GenBank/DDBJ databases">
        <authorList>
            <person name="Zhang X."/>
        </authorList>
    </citation>
    <scope>NUCLEOTIDE SEQUENCE</scope>
    <source>
        <strain evidence="3">YF14B1</strain>
    </source>
</reference>
<organism evidence="3 4">
    <name type="scientific">Xanthocytophaga flava</name>
    <dbReference type="NCBI Taxonomy" id="3048013"/>
    <lineage>
        <taxon>Bacteria</taxon>
        <taxon>Pseudomonadati</taxon>
        <taxon>Bacteroidota</taxon>
        <taxon>Cytophagia</taxon>
        <taxon>Cytophagales</taxon>
        <taxon>Rhodocytophagaceae</taxon>
        <taxon>Xanthocytophaga</taxon>
    </lineage>
</organism>
<dbReference type="AlphaFoldDB" id="A0AAE3QY71"/>
<dbReference type="GO" id="GO:0031992">
    <property type="term" value="F:energy transducer activity"/>
    <property type="evidence" value="ECO:0007669"/>
    <property type="project" value="TreeGrafter"/>
</dbReference>
<feature type="signal peptide" evidence="1">
    <location>
        <begin position="1"/>
        <end position="24"/>
    </location>
</feature>
<accession>A0AAE3QY71</accession>
<feature type="chain" id="PRO_5042094908" evidence="1">
    <location>
        <begin position="25"/>
        <end position="150"/>
    </location>
</feature>
<dbReference type="SUPFAM" id="SSF74653">
    <property type="entry name" value="TolA/TonB C-terminal domain"/>
    <property type="match status" value="1"/>
</dbReference>
<dbReference type="PANTHER" id="PTHR33446:SF2">
    <property type="entry name" value="PROTEIN TONB"/>
    <property type="match status" value="1"/>
</dbReference>
<feature type="domain" description="TonB C-terminal" evidence="2">
    <location>
        <begin position="56"/>
        <end position="150"/>
    </location>
</feature>
<dbReference type="Pfam" id="PF03544">
    <property type="entry name" value="TonB_C"/>
    <property type="match status" value="1"/>
</dbReference>
<evidence type="ECO:0000259" key="2">
    <source>
        <dbReference type="PROSITE" id="PS52015"/>
    </source>
</evidence>
<dbReference type="Gene3D" id="3.30.1150.10">
    <property type="match status" value="1"/>
</dbReference>
<comment type="caution">
    <text evidence="3">The sequence shown here is derived from an EMBL/GenBank/DDBJ whole genome shotgun (WGS) entry which is preliminary data.</text>
</comment>
<name>A0AAE3QY71_9BACT</name>
<dbReference type="InterPro" id="IPR051045">
    <property type="entry name" value="TonB-dependent_transducer"/>
</dbReference>
<dbReference type="GO" id="GO:0055085">
    <property type="term" value="P:transmembrane transport"/>
    <property type="evidence" value="ECO:0007669"/>
    <property type="project" value="InterPro"/>
</dbReference>
<protein>
    <submittedName>
        <fullName evidence="3">Energy transducer TonB</fullName>
    </submittedName>
</protein>
<keyword evidence="1" id="KW-0732">Signal</keyword>
<gene>
    <name evidence="3" type="ORF">QNI16_32965</name>
</gene>
<evidence type="ECO:0000313" key="3">
    <source>
        <dbReference type="EMBL" id="MDJ1485350.1"/>
    </source>
</evidence>
<dbReference type="GO" id="GO:0098797">
    <property type="term" value="C:plasma membrane protein complex"/>
    <property type="evidence" value="ECO:0007669"/>
    <property type="project" value="TreeGrafter"/>
</dbReference>
<dbReference type="RefSeq" id="WP_313987788.1">
    <property type="nucleotide sequence ID" value="NZ_JASJOS010000019.1"/>
</dbReference>